<evidence type="ECO:0000313" key="2">
    <source>
        <dbReference type="Proteomes" id="UP000798662"/>
    </source>
</evidence>
<name>A0ACC3CB36_PYRYE</name>
<keyword evidence="2" id="KW-1185">Reference proteome</keyword>
<sequence>MGDLARTPAYANFRAWVPRNTVPVGPSATPWTYYDWGPRSYATPLLCLHGAAGAADVFHAQVLGVAAVGYRVLSAELPPYWTLAAAVDGLSAFLDTLRLRAVHVYGAGLGGYIGLALAGRQPERVASLVLTHAFVAPGPLRRASPYSPAVLRWLPEPLVRAAFAPLIPGGVAPLPVARAVEFVAARVAEASRDALASRLALLAADSSLVGKLSRVRTEAVTRLDAADRGGRGSSSGGGGGGGGGGGSAAGSGSSGSGSGGGGGGGGGGSGGAGGGGGGGPPPAVSPVAVMDAALAAALPGSRVAFLKGGGDFPYLAAPDVTTMHIVVHLRRHGAPPVEASALPPLPPPARVPPPPPPRPPAVVPTIPGAGGDGAGSSAGSSRAVANGGGGRGGGSGGCGSRPNPLAGLVAAVASVAAHVHFPGITGGSGSGASPSRREGGSGGSGGNSVPPGVVTGAAVPTVPTVQSIHPPPGFSSGGDAPRPLTTAASDEAVARLAEFLPDRPAPFLAAVVADTAGDVQAALTAILDNRYRPGFGCSDDDDGGSAAAGTATTASAAATAPPPPPLPPPSRTVAAGGSAATAAAVAAAAAAAGVPPPPPPPAVDAVRATAGRRRHRRPSPAAAAAADGLPPYVTGRPGGAGGYALGLGPGAGGLPALPRSPPPPPPPPRAGPPPPAEPPSPPADGRPADDPASPPRRAAATAATGRAGGGPPSPAGSGDGEVFNPTPRAAPPLPPPPPAPPGVASPPAARLGGGPDAAATATVDAPSPALSAVSLGDGVAPPLPPLPPVPPPPGRPAGTSLAKATAAAAADSTPAAATAAAAAAAPPATAAAAAAADVPLPAGGPADPLRPAESSAAAAAAGATPPSGATAASEEEDERLAAWTRSAYSVNEVRGKW</sequence>
<organism evidence="1 2">
    <name type="scientific">Pyropia yezoensis</name>
    <name type="common">Susabi-nori</name>
    <name type="synonym">Porphyra yezoensis</name>
    <dbReference type="NCBI Taxonomy" id="2788"/>
    <lineage>
        <taxon>Eukaryota</taxon>
        <taxon>Rhodophyta</taxon>
        <taxon>Bangiophyceae</taxon>
        <taxon>Bangiales</taxon>
        <taxon>Bangiaceae</taxon>
        <taxon>Pyropia</taxon>
    </lineage>
</organism>
<gene>
    <name evidence="1" type="ORF">I4F81_009889</name>
</gene>
<dbReference type="Proteomes" id="UP000798662">
    <property type="component" value="Chromosome 3"/>
</dbReference>
<accession>A0ACC3CB36</accession>
<proteinExistence type="predicted"/>
<evidence type="ECO:0000313" key="1">
    <source>
        <dbReference type="EMBL" id="KAK1867382.1"/>
    </source>
</evidence>
<dbReference type="EMBL" id="CM020620">
    <property type="protein sequence ID" value="KAK1867382.1"/>
    <property type="molecule type" value="Genomic_DNA"/>
</dbReference>
<reference evidence="1" key="1">
    <citation type="submission" date="2019-11" db="EMBL/GenBank/DDBJ databases">
        <title>Nori genome reveals adaptations in red seaweeds to the harsh intertidal environment.</title>
        <authorList>
            <person name="Wang D."/>
            <person name="Mao Y."/>
        </authorList>
    </citation>
    <scope>NUCLEOTIDE SEQUENCE</scope>
    <source>
        <tissue evidence="1">Gametophyte</tissue>
    </source>
</reference>
<protein>
    <submittedName>
        <fullName evidence="1">Uncharacterized protein</fullName>
    </submittedName>
</protein>
<comment type="caution">
    <text evidence="1">The sequence shown here is derived from an EMBL/GenBank/DDBJ whole genome shotgun (WGS) entry which is preliminary data.</text>
</comment>